<keyword evidence="3" id="KW-1185">Reference proteome</keyword>
<feature type="transmembrane region" description="Helical" evidence="1">
    <location>
        <begin position="118"/>
        <end position="140"/>
    </location>
</feature>
<dbReference type="EMBL" id="AP022614">
    <property type="protein sequence ID" value="BBZ44330.1"/>
    <property type="molecule type" value="Genomic_DNA"/>
</dbReference>
<sequence length="171" mass="17641">MPPATSDLRRVSLNPAHWRQSRWLLAAEAGATAALGLVGLVGVFLVAPVGVGFSVAGLPLTPTLSWVLLGVGATAAVSMINRRVALMFTAATGICAGGLVIVTAVATTHQAGGPMGLAAGGIVLWGLLACYNLAVLMWLAPDQLEGPEWILKRRKAPRSALPEDKAREEAG</sequence>
<feature type="transmembrane region" description="Helical" evidence="1">
    <location>
        <begin position="53"/>
        <end position="77"/>
    </location>
</feature>
<keyword evidence="1" id="KW-0472">Membrane</keyword>
<evidence type="ECO:0008006" key="4">
    <source>
        <dbReference type="Google" id="ProtNLM"/>
    </source>
</evidence>
<proteinExistence type="predicted"/>
<accession>A0A7I7YRD6</accession>
<evidence type="ECO:0000256" key="1">
    <source>
        <dbReference type="SAM" id="Phobius"/>
    </source>
</evidence>
<protein>
    <recommendedName>
        <fullName evidence="4">Transmembrane protein</fullName>
    </recommendedName>
</protein>
<gene>
    <name evidence="2" type="ORF">MPRM_16110</name>
</gene>
<feature type="transmembrane region" description="Helical" evidence="1">
    <location>
        <begin position="84"/>
        <end position="106"/>
    </location>
</feature>
<evidence type="ECO:0000313" key="2">
    <source>
        <dbReference type="EMBL" id="BBZ44330.1"/>
    </source>
</evidence>
<keyword evidence="1" id="KW-0812">Transmembrane</keyword>
<keyword evidence="1" id="KW-1133">Transmembrane helix</keyword>
<name>A0A7I7YRD6_9MYCO</name>
<organism evidence="2 3">
    <name type="scientific">Mycobacterium parmense</name>
    <dbReference type="NCBI Taxonomy" id="185642"/>
    <lineage>
        <taxon>Bacteria</taxon>
        <taxon>Bacillati</taxon>
        <taxon>Actinomycetota</taxon>
        <taxon>Actinomycetes</taxon>
        <taxon>Mycobacteriales</taxon>
        <taxon>Mycobacteriaceae</taxon>
        <taxon>Mycobacterium</taxon>
        <taxon>Mycobacterium simiae complex</taxon>
    </lineage>
</organism>
<reference evidence="2 3" key="1">
    <citation type="journal article" date="2019" name="Emerg. Microbes Infect.">
        <title>Comprehensive subspecies identification of 175 nontuberculous mycobacteria species based on 7547 genomic profiles.</title>
        <authorList>
            <person name="Matsumoto Y."/>
            <person name="Kinjo T."/>
            <person name="Motooka D."/>
            <person name="Nabeya D."/>
            <person name="Jung N."/>
            <person name="Uechi K."/>
            <person name="Horii T."/>
            <person name="Iida T."/>
            <person name="Fujita J."/>
            <person name="Nakamura S."/>
        </authorList>
    </citation>
    <scope>NUCLEOTIDE SEQUENCE [LARGE SCALE GENOMIC DNA]</scope>
    <source>
        <strain evidence="2 3">JCM 14742</strain>
    </source>
</reference>
<evidence type="ECO:0000313" key="3">
    <source>
        <dbReference type="Proteomes" id="UP000467105"/>
    </source>
</evidence>
<dbReference type="AlphaFoldDB" id="A0A7I7YRD6"/>
<dbReference type="Proteomes" id="UP000467105">
    <property type="component" value="Chromosome"/>
</dbReference>
<feature type="transmembrane region" description="Helical" evidence="1">
    <location>
        <begin position="23"/>
        <end position="47"/>
    </location>
</feature>